<dbReference type="Proteomes" id="UP001143486">
    <property type="component" value="Unassembled WGS sequence"/>
</dbReference>
<comment type="caution">
    <text evidence="1">The sequence shown here is derived from an EMBL/GenBank/DDBJ whole genome shotgun (WGS) entry which is preliminary data.</text>
</comment>
<sequence length="434" mass="47333">MPANTRAALCSAVEAGKDADPQSAALHEILTSLEDSVGKPAAELAKPFILAPLRPMVGTPGETPPSRFRFSPDDLSKIWGWLARELAKDTVERAKKCRKPEKDPVWFEFRREAGQALKTAIQAADRVPKDMTALTKRFGPDAKGMLADAATLLSCSQEIAEAMIDIPERIEELDEELVYTLKDNYERLSTESPEAALWTLLLTIGRLDYPWQIFRAVAKIGNREDDLVVSKTDMAAVGDAVLADTGYFAAKLKQPPQTLEEAKAAFDLFDRFVAHSTGMTKEFGIRKAGRWGQVLFSLRAEASSNVEKTLNKVPLSLDTGLPEPRRGRSGRIIPAQLPPEQAIDRAEGLLYFLSSCRAHATAAAIASTQKRIADAAEKRLQDAGAMLVDLIADSEGQNRTTAQDGLEITARLLDAAGREDLADILRRRGLAAAA</sequence>
<reference evidence="1" key="2">
    <citation type="submission" date="2023-01" db="EMBL/GenBank/DDBJ databases">
        <authorList>
            <person name="Sun Q."/>
            <person name="Evtushenko L."/>
        </authorList>
    </citation>
    <scope>NUCLEOTIDE SEQUENCE</scope>
    <source>
        <strain evidence="1">VKM B-1513</strain>
    </source>
</reference>
<evidence type="ECO:0000313" key="2">
    <source>
        <dbReference type="Proteomes" id="UP001143486"/>
    </source>
</evidence>
<reference evidence="1" key="1">
    <citation type="journal article" date="2014" name="Int. J. Syst. Evol. Microbiol.">
        <title>Complete genome sequence of Corynebacterium casei LMG S-19264T (=DSM 44701T), isolated from a smear-ripened cheese.</title>
        <authorList>
            <consortium name="US DOE Joint Genome Institute (JGI-PGF)"/>
            <person name="Walter F."/>
            <person name="Albersmeier A."/>
            <person name="Kalinowski J."/>
            <person name="Ruckert C."/>
        </authorList>
    </citation>
    <scope>NUCLEOTIDE SEQUENCE</scope>
    <source>
        <strain evidence="1">VKM B-1513</strain>
    </source>
</reference>
<name>A0A9W6II26_9PROT</name>
<keyword evidence="2" id="KW-1185">Reference proteome</keyword>
<accession>A0A9W6II26</accession>
<gene>
    <name evidence="1" type="ORF">GCM10017621_02240</name>
</gene>
<evidence type="ECO:0000313" key="1">
    <source>
        <dbReference type="EMBL" id="GLK50716.1"/>
    </source>
</evidence>
<organism evidence="1 2">
    <name type="scientific">Maricaulis virginensis</name>
    <dbReference type="NCBI Taxonomy" id="144022"/>
    <lineage>
        <taxon>Bacteria</taxon>
        <taxon>Pseudomonadati</taxon>
        <taxon>Pseudomonadota</taxon>
        <taxon>Alphaproteobacteria</taxon>
        <taxon>Maricaulales</taxon>
        <taxon>Maricaulaceae</taxon>
        <taxon>Maricaulis</taxon>
    </lineage>
</organism>
<dbReference type="AlphaFoldDB" id="A0A9W6II26"/>
<dbReference type="RefSeq" id="WP_271185115.1">
    <property type="nucleotide sequence ID" value="NZ_BSFE01000001.1"/>
</dbReference>
<proteinExistence type="predicted"/>
<protein>
    <submittedName>
        <fullName evidence="1">Uncharacterized protein</fullName>
    </submittedName>
</protein>
<dbReference type="EMBL" id="BSFE01000001">
    <property type="protein sequence ID" value="GLK50716.1"/>
    <property type="molecule type" value="Genomic_DNA"/>
</dbReference>